<name>A0A3S0X9T2_9PROT</name>
<proteinExistence type="predicted"/>
<dbReference type="OrthoDB" id="7191115at2"/>
<reference evidence="3 4" key="1">
    <citation type="submission" date="2018-12" db="EMBL/GenBank/DDBJ databases">
        <authorList>
            <person name="Yang Y."/>
        </authorList>
    </citation>
    <scope>NUCLEOTIDE SEQUENCE [LARGE SCALE GENOMIC DNA]</scope>
    <source>
        <strain evidence="3 4">GSF71</strain>
    </source>
</reference>
<dbReference type="Pfam" id="PF07362">
    <property type="entry name" value="CcdA"/>
    <property type="match status" value="1"/>
</dbReference>
<evidence type="ECO:0008006" key="5">
    <source>
        <dbReference type="Google" id="ProtNLM"/>
    </source>
</evidence>
<organism evidence="3 4">
    <name type="scientific">Azospirillum doebereinerae</name>
    <dbReference type="NCBI Taxonomy" id="92933"/>
    <lineage>
        <taxon>Bacteria</taxon>
        <taxon>Pseudomonadati</taxon>
        <taxon>Pseudomonadota</taxon>
        <taxon>Alphaproteobacteria</taxon>
        <taxon>Rhodospirillales</taxon>
        <taxon>Azospirillaceae</taxon>
        <taxon>Azospirillum</taxon>
    </lineage>
</organism>
<dbReference type="InterPro" id="IPR009956">
    <property type="entry name" value="Post-segregation_anti-tox_CcdA"/>
</dbReference>
<evidence type="ECO:0000256" key="1">
    <source>
        <dbReference type="ARBA" id="ARBA00022649"/>
    </source>
</evidence>
<sequence>MTSGGAVREDASAPPESAKDRRPRLTEAEKQRWMEENREAFAAYDAFVEKHGVFGDEHRLF</sequence>
<evidence type="ECO:0000256" key="2">
    <source>
        <dbReference type="SAM" id="MobiDB-lite"/>
    </source>
</evidence>
<feature type="compositionally biased region" description="Basic and acidic residues" evidence="2">
    <location>
        <begin position="7"/>
        <end position="29"/>
    </location>
</feature>
<dbReference type="Proteomes" id="UP000280346">
    <property type="component" value="Unassembled WGS sequence"/>
</dbReference>
<evidence type="ECO:0000313" key="4">
    <source>
        <dbReference type="Proteomes" id="UP000280346"/>
    </source>
</evidence>
<keyword evidence="1" id="KW-1277">Toxin-antitoxin system</keyword>
<dbReference type="EMBL" id="RZIJ01000015">
    <property type="protein sequence ID" value="RUQ68128.1"/>
    <property type="molecule type" value="Genomic_DNA"/>
</dbReference>
<dbReference type="AlphaFoldDB" id="A0A3S0X9T2"/>
<protein>
    <recommendedName>
        <fullName evidence="5">Acetoacetyl-CoA synthase</fullName>
    </recommendedName>
</protein>
<feature type="region of interest" description="Disordered" evidence="2">
    <location>
        <begin position="1"/>
        <end position="29"/>
    </location>
</feature>
<keyword evidence="4" id="KW-1185">Reference proteome</keyword>
<accession>A0A3S0X9T2</accession>
<comment type="caution">
    <text evidence="3">The sequence shown here is derived from an EMBL/GenBank/DDBJ whole genome shotgun (WGS) entry which is preliminary data.</text>
</comment>
<evidence type="ECO:0000313" key="3">
    <source>
        <dbReference type="EMBL" id="RUQ68128.1"/>
    </source>
</evidence>
<dbReference type="RefSeq" id="WP_127000601.1">
    <property type="nucleotide sequence ID" value="NZ_JBNPXW010000013.1"/>
</dbReference>
<gene>
    <name evidence="3" type="ORF">EJ913_18640</name>
</gene>